<proteinExistence type="predicted"/>
<evidence type="ECO:0000313" key="2">
    <source>
        <dbReference type="EMBL" id="KAH7932519.1"/>
    </source>
</evidence>
<evidence type="ECO:0000313" key="3">
    <source>
        <dbReference type="Proteomes" id="UP000821837"/>
    </source>
</evidence>
<comment type="caution">
    <text evidence="2">The sequence shown here is derived from an EMBL/GenBank/DDBJ whole genome shotgun (WGS) entry which is preliminary data.</text>
</comment>
<organism evidence="2 3">
    <name type="scientific">Rhipicephalus sanguineus</name>
    <name type="common">Brown dog tick</name>
    <name type="synonym">Ixodes sanguineus</name>
    <dbReference type="NCBI Taxonomy" id="34632"/>
    <lineage>
        <taxon>Eukaryota</taxon>
        <taxon>Metazoa</taxon>
        <taxon>Ecdysozoa</taxon>
        <taxon>Arthropoda</taxon>
        <taxon>Chelicerata</taxon>
        <taxon>Arachnida</taxon>
        <taxon>Acari</taxon>
        <taxon>Parasitiformes</taxon>
        <taxon>Ixodida</taxon>
        <taxon>Ixodoidea</taxon>
        <taxon>Ixodidae</taxon>
        <taxon>Rhipicephalinae</taxon>
        <taxon>Rhipicephalus</taxon>
        <taxon>Rhipicephalus</taxon>
    </lineage>
</organism>
<dbReference type="EMBL" id="JABSTV010001383">
    <property type="protein sequence ID" value="KAH7932519.1"/>
    <property type="molecule type" value="Genomic_DNA"/>
</dbReference>
<dbReference type="Proteomes" id="UP000821837">
    <property type="component" value="Unassembled WGS sequence"/>
</dbReference>
<dbReference type="Pfam" id="PF21788">
    <property type="entry name" value="TNP-like_GBD"/>
    <property type="match status" value="1"/>
</dbReference>
<gene>
    <name evidence="2" type="ORF">HPB52_024445</name>
</gene>
<name>A0A9D4PAE3_RHISA</name>
<accession>A0A9D4PAE3</accession>
<reference evidence="2" key="1">
    <citation type="journal article" date="2020" name="Cell">
        <title>Large-Scale Comparative Analyses of Tick Genomes Elucidate Their Genetic Diversity and Vector Capacities.</title>
        <authorList>
            <consortium name="Tick Genome and Microbiome Consortium (TIGMIC)"/>
            <person name="Jia N."/>
            <person name="Wang J."/>
            <person name="Shi W."/>
            <person name="Du L."/>
            <person name="Sun Y."/>
            <person name="Zhan W."/>
            <person name="Jiang J.F."/>
            <person name="Wang Q."/>
            <person name="Zhang B."/>
            <person name="Ji P."/>
            <person name="Bell-Sakyi L."/>
            <person name="Cui X.M."/>
            <person name="Yuan T.T."/>
            <person name="Jiang B.G."/>
            <person name="Yang W.F."/>
            <person name="Lam T.T."/>
            <person name="Chang Q.C."/>
            <person name="Ding S.J."/>
            <person name="Wang X.J."/>
            <person name="Zhu J.G."/>
            <person name="Ruan X.D."/>
            <person name="Zhao L."/>
            <person name="Wei J.T."/>
            <person name="Ye R.Z."/>
            <person name="Que T.C."/>
            <person name="Du C.H."/>
            <person name="Zhou Y.H."/>
            <person name="Cheng J.X."/>
            <person name="Dai P.F."/>
            <person name="Guo W.B."/>
            <person name="Han X.H."/>
            <person name="Huang E.J."/>
            <person name="Li L.F."/>
            <person name="Wei W."/>
            <person name="Gao Y.C."/>
            <person name="Liu J.Z."/>
            <person name="Shao H.Z."/>
            <person name="Wang X."/>
            <person name="Wang C.C."/>
            <person name="Yang T.C."/>
            <person name="Huo Q.B."/>
            <person name="Li W."/>
            <person name="Chen H.Y."/>
            <person name="Chen S.E."/>
            <person name="Zhou L.G."/>
            <person name="Ni X.B."/>
            <person name="Tian J.H."/>
            <person name="Sheng Y."/>
            <person name="Liu T."/>
            <person name="Pan Y.S."/>
            <person name="Xia L.Y."/>
            <person name="Li J."/>
            <person name="Zhao F."/>
            <person name="Cao W.C."/>
        </authorList>
    </citation>
    <scope>NUCLEOTIDE SEQUENCE</scope>
    <source>
        <strain evidence="2">Rsan-2018</strain>
    </source>
</reference>
<evidence type="ECO:0000259" key="1">
    <source>
        <dbReference type="Pfam" id="PF21788"/>
    </source>
</evidence>
<dbReference type="InterPro" id="IPR048366">
    <property type="entry name" value="TNP-like_GBD"/>
</dbReference>
<reference evidence="2" key="2">
    <citation type="submission" date="2021-09" db="EMBL/GenBank/DDBJ databases">
        <authorList>
            <person name="Jia N."/>
            <person name="Wang J."/>
            <person name="Shi W."/>
            <person name="Du L."/>
            <person name="Sun Y."/>
            <person name="Zhan W."/>
            <person name="Jiang J."/>
            <person name="Wang Q."/>
            <person name="Zhang B."/>
            <person name="Ji P."/>
            <person name="Sakyi L.B."/>
            <person name="Cui X."/>
            <person name="Yuan T."/>
            <person name="Jiang B."/>
            <person name="Yang W."/>
            <person name="Lam T.T.-Y."/>
            <person name="Chang Q."/>
            <person name="Ding S."/>
            <person name="Wang X."/>
            <person name="Zhu J."/>
            <person name="Ruan X."/>
            <person name="Zhao L."/>
            <person name="Wei J."/>
            <person name="Que T."/>
            <person name="Du C."/>
            <person name="Cheng J."/>
            <person name="Dai P."/>
            <person name="Han X."/>
            <person name="Huang E."/>
            <person name="Gao Y."/>
            <person name="Liu J."/>
            <person name="Shao H."/>
            <person name="Ye R."/>
            <person name="Li L."/>
            <person name="Wei W."/>
            <person name="Wang X."/>
            <person name="Wang C."/>
            <person name="Huo Q."/>
            <person name="Li W."/>
            <person name="Guo W."/>
            <person name="Chen H."/>
            <person name="Chen S."/>
            <person name="Zhou L."/>
            <person name="Zhou L."/>
            <person name="Ni X."/>
            <person name="Tian J."/>
            <person name="Zhou Y."/>
            <person name="Sheng Y."/>
            <person name="Liu T."/>
            <person name="Pan Y."/>
            <person name="Xia L."/>
            <person name="Li J."/>
            <person name="Zhao F."/>
            <person name="Cao W."/>
        </authorList>
    </citation>
    <scope>NUCLEOTIDE SEQUENCE</scope>
    <source>
        <strain evidence="2">Rsan-2018</strain>
        <tissue evidence="2">Larvae</tissue>
    </source>
</reference>
<keyword evidence="3" id="KW-1185">Reference proteome</keyword>
<dbReference type="VEuPathDB" id="VectorBase:RSAN_039412"/>
<protein>
    <recommendedName>
        <fullName evidence="1">Transposable element P transposase-like GTP-binding insertion domain-containing protein</fullName>
    </recommendedName>
</protein>
<dbReference type="AlphaFoldDB" id="A0A9D4PAE3"/>
<sequence>MNVRLAVQLLSRSVATGLKVYKRLQHPGLEDSDGTAQFTSLVNDLFDALNVKLPRFGIRSSSNEIEVIGEFLRLVNVTEQNHIREGTVMFASQVTMESLRVTLASVLDLIRDLLSKGAQYVLTGKLNQDPLERFFGITRSFGEVADDAPSPIPKRQQRRRCAGYERGPLLAAATARAYPTDSI</sequence>
<feature type="domain" description="Transposable element P transposase-like GTP-binding insertion" evidence="1">
    <location>
        <begin position="1"/>
        <end position="52"/>
    </location>
</feature>